<evidence type="ECO:0000313" key="1">
    <source>
        <dbReference type="EMBL" id="MBG6088774.1"/>
    </source>
</evidence>
<reference evidence="1" key="1">
    <citation type="submission" date="2020-11" db="EMBL/GenBank/DDBJ databases">
        <title>Sequencing the genomes of 1000 actinobacteria strains.</title>
        <authorList>
            <person name="Klenk H.-P."/>
        </authorList>
    </citation>
    <scope>NUCLEOTIDE SEQUENCE</scope>
    <source>
        <strain evidence="1">DSM 43175</strain>
    </source>
</reference>
<accession>A0A931GQP6</accession>
<keyword evidence="2" id="KW-1185">Reference proteome</keyword>
<dbReference type="RefSeq" id="WP_197011457.1">
    <property type="nucleotide sequence ID" value="NZ_BAABES010000005.1"/>
</dbReference>
<name>A0A931GQP6_9ACTN</name>
<comment type="caution">
    <text evidence="1">The sequence shown here is derived from an EMBL/GenBank/DDBJ whole genome shotgun (WGS) entry which is preliminary data.</text>
</comment>
<dbReference type="EMBL" id="JADOUA010000001">
    <property type="protein sequence ID" value="MBG6088774.1"/>
    <property type="molecule type" value="Genomic_DNA"/>
</dbReference>
<sequence length="397" mass="41389">MSRPRTAEVPTDRARQVGTSAVYVFPEDVLLTGADRICELAHGLGVGAVSVCLRYHASRRWLPRHRTFAHSLSGAMYWQADAGTYGALRPGQVVDEALEAALHRLRQATDRHGLAFHAWLVVLQDAGVVASHPGAAATTFDGRPHAELLCPAGGRVRRFAADLVRDACARFAPRLLDLEAVAFPSWPQSYSVAVEIDAVRRELRHLITQCACASCRVLLAGHGVEPGDLRDAVDATASGGPDAGPETGPLLDRIALARAEGVRGLIDEMRDAAHAAGAAIRPLVFADAAGARLQGAWGRGLAAADAVGIGADLSDGLGAGAREVIAPSPMPVAASLTWSPGWTPDVIDAGAAALASQGAHAVSLYNLSLVSSGRLEDLALMASRFRSAAGRCGPSPT</sequence>
<dbReference type="Proteomes" id="UP000614047">
    <property type="component" value="Unassembled WGS sequence"/>
</dbReference>
<protein>
    <submittedName>
        <fullName evidence="1">Uncharacterized protein</fullName>
    </submittedName>
</protein>
<evidence type="ECO:0000313" key="2">
    <source>
        <dbReference type="Proteomes" id="UP000614047"/>
    </source>
</evidence>
<dbReference type="AlphaFoldDB" id="A0A931GQP6"/>
<gene>
    <name evidence="1" type="ORF">IW256_002887</name>
</gene>
<proteinExistence type="predicted"/>
<organism evidence="1 2">
    <name type="scientific">Actinomadura viridis</name>
    <dbReference type="NCBI Taxonomy" id="58110"/>
    <lineage>
        <taxon>Bacteria</taxon>
        <taxon>Bacillati</taxon>
        <taxon>Actinomycetota</taxon>
        <taxon>Actinomycetes</taxon>
        <taxon>Streptosporangiales</taxon>
        <taxon>Thermomonosporaceae</taxon>
        <taxon>Actinomadura</taxon>
    </lineage>
</organism>